<accession>A0AA50DNJ0</accession>
<dbReference type="SUPFAM" id="SSF55298">
    <property type="entry name" value="YjgF-like"/>
    <property type="match status" value="1"/>
</dbReference>
<dbReference type="GO" id="GO:0005829">
    <property type="term" value="C:cytosol"/>
    <property type="evidence" value="ECO:0007669"/>
    <property type="project" value="TreeGrafter"/>
</dbReference>
<keyword evidence="2" id="KW-1185">Reference proteome</keyword>
<dbReference type="PANTHER" id="PTHR11803">
    <property type="entry name" value="2-IMINOBUTANOATE/2-IMINOPROPANOATE DEAMINASE RIDA"/>
    <property type="match status" value="1"/>
</dbReference>
<dbReference type="Proteomes" id="UP001228139">
    <property type="component" value="Plasmid unnamed1"/>
</dbReference>
<dbReference type="AlphaFoldDB" id="A0AA50DNJ0"/>
<reference evidence="1 2" key="1">
    <citation type="submission" date="2023-07" db="EMBL/GenBank/DDBJ databases">
        <title>Pathogenic bacteria of pear tree diseases.</title>
        <authorList>
            <person name="Zhang Z."/>
            <person name="He L."/>
            <person name="Huang R."/>
        </authorList>
    </citation>
    <scope>NUCLEOTIDE SEQUENCE [LARGE SCALE GENOMIC DNA]</scope>
    <source>
        <strain evidence="1 2">DE2</strain>
        <plasmid evidence="1 2">unnamed1</plasmid>
    </source>
</reference>
<dbReference type="PANTHER" id="PTHR11803:SF39">
    <property type="entry name" value="2-IMINOBUTANOATE_2-IMINOPROPANOATE DEAMINASE"/>
    <property type="match status" value="1"/>
</dbReference>
<organism evidence="1 2">
    <name type="scientific">Erwinia pyri</name>
    <dbReference type="NCBI Taxonomy" id="3062598"/>
    <lineage>
        <taxon>Bacteria</taxon>
        <taxon>Pseudomonadati</taxon>
        <taxon>Pseudomonadota</taxon>
        <taxon>Gammaproteobacteria</taxon>
        <taxon>Enterobacterales</taxon>
        <taxon>Erwiniaceae</taxon>
        <taxon>Erwinia</taxon>
    </lineage>
</organism>
<dbReference type="EMBL" id="CP132354">
    <property type="protein sequence ID" value="WLS81085.1"/>
    <property type="molecule type" value="Genomic_DNA"/>
</dbReference>
<protein>
    <submittedName>
        <fullName evidence="1">RidA family protein</fullName>
        <ecNumber evidence="1">3.5.-.-</ecNumber>
    </submittedName>
</protein>
<keyword evidence="1" id="KW-0378">Hydrolase</keyword>
<dbReference type="GO" id="GO:0019239">
    <property type="term" value="F:deaminase activity"/>
    <property type="evidence" value="ECO:0007669"/>
    <property type="project" value="TreeGrafter"/>
</dbReference>
<geneLocation type="plasmid" evidence="1 2">
    <name>unnamed1</name>
</geneLocation>
<name>A0AA50DNJ0_9GAMM</name>
<dbReference type="RefSeq" id="WP_306213331.1">
    <property type="nucleotide sequence ID" value="NZ_CP132354.1"/>
</dbReference>
<dbReference type="InterPro" id="IPR035959">
    <property type="entry name" value="RutC-like_sf"/>
</dbReference>
<sequence>MTLVSGSKLSPLGDHYSYGVVAGQLLFVSGQLPFLPETGQFPQGLEAQTCRSMQNLSTVLAQEEATLEQLVNVPIHIVDVADWPSVNRVYSEVMIIHRPARTIIPCGALIEISGGALIEISGKAALNQSEQGYCT</sequence>
<dbReference type="InterPro" id="IPR006175">
    <property type="entry name" value="YjgF/YER057c/UK114"/>
</dbReference>
<proteinExistence type="predicted"/>
<dbReference type="Pfam" id="PF01042">
    <property type="entry name" value="Ribonuc_L-PSP"/>
    <property type="match status" value="1"/>
</dbReference>
<dbReference type="CDD" id="cd00448">
    <property type="entry name" value="YjgF_YER057c_UK114_family"/>
    <property type="match status" value="1"/>
</dbReference>
<evidence type="ECO:0000313" key="1">
    <source>
        <dbReference type="EMBL" id="WLS81085.1"/>
    </source>
</evidence>
<evidence type="ECO:0000313" key="2">
    <source>
        <dbReference type="Proteomes" id="UP001228139"/>
    </source>
</evidence>
<keyword evidence="1" id="KW-0614">Plasmid</keyword>
<dbReference type="EC" id="3.5.-.-" evidence="1"/>
<dbReference type="Gene3D" id="3.30.1330.40">
    <property type="entry name" value="RutC-like"/>
    <property type="match status" value="1"/>
</dbReference>
<gene>
    <name evidence="1" type="ORF">Q3V30_21685</name>
</gene>
<dbReference type="KEGG" id="epi:Q3V30_21685"/>